<keyword evidence="2" id="KW-1185">Reference proteome</keyword>
<gene>
    <name evidence="1" type="ORF">TNIN_156541</name>
</gene>
<name>A0A8X7BT93_9ARAC</name>
<sequence length="88" mass="9911">MSPNRTVFRSEINRISSPKESLIPLCRCFSRSSGGLKSSFEMIQLVGLNGVCFLGKRSYCRSLDHVSRFFPKGRGARTNRKRLRVAAS</sequence>
<evidence type="ECO:0000313" key="1">
    <source>
        <dbReference type="EMBL" id="GFY42393.1"/>
    </source>
</evidence>
<dbReference type="Proteomes" id="UP000886998">
    <property type="component" value="Unassembled WGS sequence"/>
</dbReference>
<dbReference type="AlphaFoldDB" id="A0A8X7BT93"/>
<accession>A0A8X7BT93</accession>
<dbReference type="EMBL" id="BMAV01003052">
    <property type="protein sequence ID" value="GFY42393.1"/>
    <property type="molecule type" value="Genomic_DNA"/>
</dbReference>
<reference evidence="1" key="1">
    <citation type="submission" date="2020-08" db="EMBL/GenBank/DDBJ databases">
        <title>Multicomponent nature underlies the extraordinary mechanical properties of spider dragline silk.</title>
        <authorList>
            <person name="Kono N."/>
            <person name="Nakamura H."/>
            <person name="Mori M."/>
            <person name="Yoshida Y."/>
            <person name="Ohtoshi R."/>
            <person name="Malay A.D."/>
            <person name="Moran D.A.P."/>
            <person name="Tomita M."/>
            <person name="Numata K."/>
            <person name="Arakawa K."/>
        </authorList>
    </citation>
    <scope>NUCLEOTIDE SEQUENCE</scope>
</reference>
<proteinExistence type="predicted"/>
<protein>
    <submittedName>
        <fullName evidence="1">Uncharacterized protein</fullName>
    </submittedName>
</protein>
<evidence type="ECO:0000313" key="2">
    <source>
        <dbReference type="Proteomes" id="UP000886998"/>
    </source>
</evidence>
<organism evidence="1 2">
    <name type="scientific">Trichonephila inaurata madagascariensis</name>
    <dbReference type="NCBI Taxonomy" id="2747483"/>
    <lineage>
        <taxon>Eukaryota</taxon>
        <taxon>Metazoa</taxon>
        <taxon>Ecdysozoa</taxon>
        <taxon>Arthropoda</taxon>
        <taxon>Chelicerata</taxon>
        <taxon>Arachnida</taxon>
        <taxon>Araneae</taxon>
        <taxon>Araneomorphae</taxon>
        <taxon>Entelegynae</taxon>
        <taxon>Araneoidea</taxon>
        <taxon>Nephilidae</taxon>
        <taxon>Trichonephila</taxon>
        <taxon>Trichonephila inaurata</taxon>
    </lineage>
</organism>
<comment type="caution">
    <text evidence="1">The sequence shown here is derived from an EMBL/GenBank/DDBJ whole genome shotgun (WGS) entry which is preliminary data.</text>
</comment>